<dbReference type="SUPFAM" id="SSF55486">
    <property type="entry name" value="Metalloproteases ('zincins'), catalytic domain"/>
    <property type="match status" value="1"/>
</dbReference>
<dbReference type="AlphaFoldDB" id="A0A4Z2HK75"/>
<feature type="domain" description="Peptidase M13 N-terminal" evidence="1">
    <location>
        <begin position="1"/>
        <end position="79"/>
    </location>
</feature>
<sequence length="111" mass="12991">MNESLIEQRDSQPLLKLIESIGDWPVASDAWNATTEEAWSLEDTLAKLTARFHKKVLLDMYVWTDDRDSRRHIIYVRSQRTKNSHNVLIQSDFPPCGSQLTPIHYTEHVHF</sequence>
<evidence type="ECO:0000313" key="3">
    <source>
        <dbReference type="Proteomes" id="UP000314294"/>
    </source>
</evidence>
<organism evidence="2 3">
    <name type="scientific">Liparis tanakae</name>
    <name type="common">Tanaka's snailfish</name>
    <dbReference type="NCBI Taxonomy" id="230148"/>
    <lineage>
        <taxon>Eukaryota</taxon>
        <taxon>Metazoa</taxon>
        <taxon>Chordata</taxon>
        <taxon>Craniata</taxon>
        <taxon>Vertebrata</taxon>
        <taxon>Euteleostomi</taxon>
        <taxon>Actinopterygii</taxon>
        <taxon>Neopterygii</taxon>
        <taxon>Teleostei</taxon>
        <taxon>Neoteleostei</taxon>
        <taxon>Acanthomorphata</taxon>
        <taxon>Eupercaria</taxon>
        <taxon>Perciformes</taxon>
        <taxon>Cottioidei</taxon>
        <taxon>Cottales</taxon>
        <taxon>Liparidae</taxon>
        <taxon>Liparis</taxon>
    </lineage>
</organism>
<dbReference type="Gene3D" id="1.10.1380.10">
    <property type="entry name" value="Neutral endopeptidase , domain2"/>
    <property type="match status" value="1"/>
</dbReference>
<dbReference type="InterPro" id="IPR008753">
    <property type="entry name" value="Peptidase_M13_N"/>
</dbReference>
<dbReference type="OrthoDB" id="6475849at2759"/>
<evidence type="ECO:0000259" key="1">
    <source>
        <dbReference type="Pfam" id="PF05649"/>
    </source>
</evidence>
<dbReference type="EMBL" id="SRLO01000223">
    <property type="protein sequence ID" value="TNN66218.1"/>
    <property type="molecule type" value="Genomic_DNA"/>
</dbReference>
<dbReference type="InterPro" id="IPR042089">
    <property type="entry name" value="Peptidase_M13_dom_2"/>
</dbReference>
<keyword evidence="3" id="KW-1185">Reference proteome</keyword>
<dbReference type="Proteomes" id="UP000314294">
    <property type="component" value="Unassembled WGS sequence"/>
</dbReference>
<evidence type="ECO:0000313" key="2">
    <source>
        <dbReference type="EMBL" id="TNN66218.1"/>
    </source>
</evidence>
<dbReference type="GO" id="GO:0006508">
    <property type="term" value="P:proteolysis"/>
    <property type="evidence" value="ECO:0007669"/>
    <property type="project" value="InterPro"/>
</dbReference>
<reference evidence="2 3" key="1">
    <citation type="submission" date="2019-03" db="EMBL/GenBank/DDBJ databases">
        <title>First draft genome of Liparis tanakae, snailfish: a comprehensive survey of snailfish specific genes.</title>
        <authorList>
            <person name="Kim W."/>
            <person name="Song I."/>
            <person name="Jeong J.-H."/>
            <person name="Kim D."/>
            <person name="Kim S."/>
            <person name="Ryu S."/>
            <person name="Song J.Y."/>
            <person name="Lee S.K."/>
        </authorList>
    </citation>
    <scope>NUCLEOTIDE SEQUENCE [LARGE SCALE GENOMIC DNA]</scope>
    <source>
        <tissue evidence="2">Muscle</tissue>
    </source>
</reference>
<gene>
    <name evidence="2" type="primary">Mmel1_1</name>
    <name evidence="2" type="ORF">EYF80_023557</name>
</gene>
<protein>
    <submittedName>
        <fullName evidence="2">Membrane metallo-endopeptidase-like 1</fullName>
    </submittedName>
</protein>
<name>A0A4Z2HK75_9TELE</name>
<dbReference type="Pfam" id="PF05649">
    <property type="entry name" value="Peptidase_M13_N"/>
    <property type="match status" value="1"/>
</dbReference>
<comment type="caution">
    <text evidence="2">The sequence shown here is derived from an EMBL/GenBank/DDBJ whole genome shotgun (WGS) entry which is preliminary data.</text>
</comment>
<accession>A0A4Z2HK75</accession>
<proteinExistence type="predicted"/>